<dbReference type="Proteomes" id="UP001153365">
    <property type="component" value="Unassembled WGS sequence"/>
</dbReference>
<evidence type="ECO:0000256" key="1">
    <source>
        <dbReference type="SAM" id="MobiDB-lite"/>
    </source>
</evidence>
<feature type="domain" description="Tet-like 2OG-Fe(II) oxygenase" evidence="2">
    <location>
        <begin position="103"/>
        <end position="243"/>
    </location>
</feature>
<dbReference type="EMBL" id="CALTRL010002042">
    <property type="protein sequence ID" value="CAH7674546.1"/>
    <property type="molecule type" value="Genomic_DNA"/>
</dbReference>
<proteinExistence type="predicted"/>
<protein>
    <recommendedName>
        <fullName evidence="2">Tet-like 2OG-Fe(II) oxygenase domain-containing protein</fullName>
    </recommendedName>
</protein>
<name>A0AAV0AWH9_PHAPC</name>
<dbReference type="InterPro" id="IPR046798">
    <property type="entry name" value="2OG-FeII_Oxy_6"/>
</dbReference>
<feature type="region of interest" description="Disordered" evidence="1">
    <location>
        <begin position="53"/>
        <end position="91"/>
    </location>
</feature>
<gene>
    <name evidence="3" type="ORF">PPACK8108_LOCUS9439</name>
</gene>
<dbReference type="Pfam" id="PF20515">
    <property type="entry name" value="2OG-FeII_Oxy_6"/>
    <property type="match status" value="1"/>
</dbReference>
<organism evidence="3 4">
    <name type="scientific">Phakopsora pachyrhizi</name>
    <name type="common">Asian soybean rust disease fungus</name>
    <dbReference type="NCBI Taxonomy" id="170000"/>
    <lineage>
        <taxon>Eukaryota</taxon>
        <taxon>Fungi</taxon>
        <taxon>Dikarya</taxon>
        <taxon>Basidiomycota</taxon>
        <taxon>Pucciniomycotina</taxon>
        <taxon>Pucciniomycetes</taxon>
        <taxon>Pucciniales</taxon>
        <taxon>Phakopsoraceae</taxon>
        <taxon>Phakopsora</taxon>
    </lineage>
</organism>
<accession>A0AAV0AWH9</accession>
<feature type="compositionally biased region" description="Basic and acidic residues" evidence="1">
    <location>
        <begin position="53"/>
        <end position="68"/>
    </location>
</feature>
<evidence type="ECO:0000313" key="4">
    <source>
        <dbReference type="Proteomes" id="UP001153365"/>
    </source>
</evidence>
<comment type="caution">
    <text evidence="3">The sequence shown here is derived from an EMBL/GenBank/DDBJ whole genome shotgun (WGS) entry which is preliminary data.</text>
</comment>
<evidence type="ECO:0000313" key="3">
    <source>
        <dbReference type="EMBL" id="CAH7674546.1"/>
    </source>
</evidence>
<sequence>MRFCFILHSDNRLEGVIIHLLDEEEVDGGWQVVRHRDVVGQEQGQLVMTIAGSRDKSRAVGNQKRESQVEGGPISKKQQGNENGTGKRKDTQGICKPAVLAHGIFEDRKFTNKICINSKIKKGSMWPVGLRKVITKLERFGIYGMAKKIKSYKSEWNQRGPLFERMNNVLAGIFKHAANGWFHKVLSVFNGKGLPSFSATLLYKNPAEAFSAALKFTTSDFENTPHLENHSSYLASGWWIHVN</sequence>
<evidence type="ECO:0000259" key="2">
    <source>
        <dbReference type="Pfam" id="PF20515"/>
    </source>
</evidence>
<keyword evidence="4" id="KW-1185">Reference proteome</keyword>
<dbReference type="AlphaFoldDB" id="A0AAV0AWH9"/>
<reference evidence="3" key="1">
    <citation type="submission" date="2022-06" db="EMBL/GenBank/DDBJ databases">
        <authorList>
            <consortium name="SYNGENTA / RWTH Aachen University"/>
        </authorList>
    </citation>
    <scope>NUCLEOTIDE SEQUENCE</scope>
</reference>